<sequence>MSTATTDPVAPSVTARRVWHRSRGLLLALLLLVVTGVLLAALQSNEQHGRLDPRSADRTGSRALAQLLAARGVDTQVVTTSEEAAAASGPNTTLLIAEPDLLTAPQLTGLHMATAHTPGRVVLVAPGTAALDTFAPGVTAESAARSSVLRPACSLPAARRAGTALLGGLGFLSPDRTADRCYPSRGLPTLLRLPAPHAGRDTVLLGSPDFLYNRHLAERGNASLALQLLGDHEHLVWYLPSLSDSASDPSTPQDSDQRGFLDLLPSGWSWGLLQLAFAAAFAALWRTRRLGPLVPERLPVTVPAAETTEGHARLYEQAHARDRASAVLRAATRTRLAPLIGVPPTHAHTPDILLPAVHAHLTSPPAAESDLHSLLFGPTPADDKALVQLADQLDALKTSIVSQERHAPREHPDR</sequence>
<protein>
    <recommendedName>
        <fullName evidence="1">DUF4350 domain-containing protein</fullName>
    </recommendedName>
</protein>
<comment type="caution">
    <text evidence="2">The sequence shown here is derived from an EMBL/GenBank/DDBJ whole genome shotgun (WGS) entry which is preliminary data.</text>
</comment>
<evidence type="ECO:0000313" key="2">
    <source>
        <dbReference type="EMBL" id="KIZ18656.1"/>
    </source>
</evidence>
<proteinExistence type="predicted"/>
<dbReference type="EMBL" id="JRKI01000008">
    <property type="protein sequence ID" value="KIZ18656.1"/>
    <property type="molecule type" value="Genomic_DNA"/>
</dbReference>
<reference evidence="2 3" key="1">
    <citation type="submission" date="2014-09" db="EMBL/GenBank/DDBJ databases">
        <title>Draft genome sequence of Streptomyces natalensis ATCC 27448, producer of the antifungal pimaricin.</title>
        <authorList>
            <person name="Mendes M.V."/>
            <person name="Beites T."/>
            <person name="Pires S."/>
            <person name="Santos C.L."/>
            <person name="Moradas-Ferreira P."/>
        </authorList>
    </citation>
    <scope>NUCLEOTIDE SEQUENCE [LARGE SCALE GENOMIC DNA]</scope>
    <source>
        <strain evidence="2 3">ATCC 27448</strain>
    </source>
</reference>
<dbReference type="Pfam" id="PF14258">
    <property type="entry name" value="DUF4350"/>
    <property type="match status" value="1"/>
</dbReference>
<organism evidence="2 3">
    <name type="scientific">Streptomyces natalensis ATCC 27448</name>
    <dbReference type="NCBI Taxonomy" id="1240678"/>
    <lineage>
        <taxon>Bacteria</taxon>
        <taxon>Bacillati</taxon>
        <taxon>Actinomycetota</taxon>
        <taxon>Actinomycetes</taxon>
        <taxon>Kitasatosporales</taxon>
        <taxon>Streptomycetaceae</taxon>
        <taxon>Streptomyces</taxon>
    </lineage>
</organism>
<dbReference type="PATRIC" id="fig|1240678.4.peg.1075"/>
<dbReference type="InterPro" id="IPR025646">
    <property type="entry name" value="DUF4350"/>
</dbReference>
<accession>A0A0D7CRG9</accession>
<name>A0A0D7CRG9_9ACTN</name>
<feature type="domain" description="DUF4350" evidence="1">
    <location>
        <begin position="53"/>
        <end position="229"/>
    </location>
</feature>
<gene>
    <name evidence="2" type="ORF">SNA_05080</name>
</gene>
<dbReference type="RefSeq" id="WP_030069680.1">
    <property type="nucleotide sequence ID" value="NZ_JRKI01000008.1"/>
</dbReference>
<keyword evidence="3" id="KW-1185">Reference proteome</keyword>
<evidence type="ECO:0000313" key="3">
    <source>
        <dbReference type="Proteomes" id="UP000032458"/>
    </source>
</evidence>
<dbReference type="Proteomes" id="UP000032458">
    <property type="component" value="Unassembled WGS sequence"/>
</dbReference>
<evidence type="ECO:0000259" key="1">
    <source>
        <dbReference type="Pfam" id="PF14258"/>
    </source>
</evidence>
<dbReference type="AlphaFoldDB" id="A0A0D7CRG9"/>